<sequence length="149" mass="15699">MSADFLFQVANTGALIGWLVLLGSPLFPAGADRIAGLAIPLLLSVAYAGLILAFWSSGEGGFGSLGEVAQLFQIRELLLAGWIHYLAFDLFVGAWIVRTARAEAVPFYLVVPCLALTFLFGPAGFLAFTSIRAARTGRVAAAHLKGDAS</sequence>
<organism evidence="2 3">
    <name type="scientific">Pseudaminobacter soli</name>
    <name type="common">ex Zhang et al. 2022</name>
    <dbReference type="NCBI Taxonomy" id="2831468"/>
    <lineage>
        <taxon>Bacteria</taxon>
        <taxon>Pseudomonadati</taxon>
        <taxon>Pseudomonadota</taxon>
        <taxon>Alphaproteobacteria</taxon>
        <taxon>Hyphomicrobiales</taxon>
        <taxon>Phyllobacteriaceae</taxon>
        <taxon>Pseudaminobacter</taxon>
    </lineage>
</organism>
<dbReference type="EMBL" id="JAGWCR010000009">
    <property type="protein sequence ID" value="MBS3650386.1"/>
    <property type="molecule type" value="Genomic_DNA"/>
</dbReference>
<feature type="transmembrane region" description="Helical" evidence="1">
    <location>
        <begin position="34"/>
        <end position="57"/>
    </location>
</feature>
<feature type="transmembrane region" description="Helical" evidence="1">
    <location>
        <begin position="6"/>
        <end position="27"/>
    </location>
</feature>
<name>A0A942DZB4_9HYPH</name>
<feature type="transmembrane region" description="Helical" evidence="1">
    <location>
        <begin position="77"/>
        <end position="97"/>
    </location>
</feature>
<keyword evidence="1" id="KW-0472">Membrane</keyword>
<accession>A0A942DZB4</accession>
<dbReference type="RefSeq" id="WP_188255945.1">
    <property type="nucleotide sequence ID" value="NZ_JABVCF010000009.1"/>
</dbReference>
<dbReference type="Proteomes" id="UP000680348">
    <property type="component" value="Unassembled WGS sequence"/>
</dbReference>
<feature type="transmembrane region" description="Helical" evidence="1">
    <location>
        <begin position="109"/>
        <end position="128"/>
    </location>
</feature>
<dbReference type="InterPro" id="IPR025461">
    <property type="entry name" value="ABA4-like"/>
</dbReference>
<proteinExistence type="predicted"/>
<protein>
    <submittedName>
        <fullName evidence="2">DUF4281 domain-containing protein</fullName>
    </submittedName>
</protein>
<comment type="caution">
    <text evidence="2">The sequence shown here is derived from an EMBL/GenBank/DDBJ whole genome shotgun (WGS) entry which is preliminary data.</text>
</comment>
<evidence type="ECO:0000256" key="1">
    <source>
        <dbReference type="SAM" id="Phobius"/>
    </source>
</evidence>
<keyword evidence="1" id="KW-0812">Transmembrane</keyword>
<keyword evidence="1" id="KW-1133">Transmembrane helix</keyword>
<dbReference type="Pfam" id="PF14108">
    <property type="entry name" value="ABA4-like"/>
    <property type="match status" value="1"/>
</dbReference>
<gene>
    <name evidence="2" type="ORF">KEU06_17360</name>
</gene>
<dbReference type="AlphaFoldDB" id="A0A942DZB4"/>
<keyword evidence="3" id="KW-1185">Reference proteome</keyword>
<evidence type="ECO:0000313" key="2">
    <source>
        <dbReference type="EMBL" id="MBS3650386.1"/>
    </source>
</evidence>
<evidence type="ECO:0000313" key="3">
    <source>
        <dbReference type="Proteomes" id="UP000680348"/>
    </source>
</evidence>
<reference evidence="2" key="1">
    <citation type="submission" date="2021-04" db="EMBL/GenBank/DDBJ databases">
        <title>Pseudaminobacter soli sp. nov., isolated from paddy soil contaminated by heavy metals.</title>
        <authorList>
            <person name="Zhang K."/>
        </authorList>
    </citation>
    <scope>NUCLEOTIDE SEQUENCE</scope>
    <source>
        <strain evidence="2">19-2017</strain>
    </source>
</reference>